<protein>
    <submittedName>
        <fullName evidence="6">Tetratricopeptide repeat protein</fullName>
    </submittedName>
</protein>
<keyword evidence="2 3" id="KW-0802">TPR repeat</keyword>
<keyword evidence="4" id="KW-0732">Signal</keyword>
<evidence type="ECO:0000313" key="7">
    <source>
        <dbReference type="Proteomes" id="UP000261284"/>
    </source>
</evidence>
<evidence type="ECO:0000256" key="3">
    <source>
        <dbReference type="PROSITE-ProRule" id="PRU00339"/>
    </source>
</evidence>
<keyword evidence="7" id="KW-1185">Reference proteome</keyword>
<dbReference type="Gene3D" id="3.40.710.10">
    <property type="entry name" value="DD-peptidase/beta-lactamase superfamily"/>
    <property type="match status" value="1"/>
</dbReference>
<dbReference type="Pfam" id="PF00144">
    <property type="entry name" value="Beta-lactamase"/>
    <property type="match status" value="1"/>
</dbReference>
<name>A0A3E1NLA5_9BACT</name>
<dbReference type="Gene3D" id="1.25.40.10">
    <property type="entry name" value="Tetratricopeptide repeat domain"/>
    <property type="match status" value="1"/>
</dbReference>
<dbReference type="InterPro" id="IPR013105">
    <property type="entry name" value="TPR_2"/>
</dbReference>
<dbReference type="EMBL" id="QTJU01000002">
    <property type="protein sequence ID" value="RFM28720.1"/>
    <property type="molecule type" value="Genomic_DNA"/>
</dbReference>
<dbReference type="Proteomes" id="UP000261284">
    <property type="component" value="Unassembled WGS sequence"/>
</dbReference>
<feature type="signal peptide" evidence="4">
    <location>
        <begin position="1"/>
        <end position="21"/>
    </location>
</feature>
<proteinExistence type="predicted"/>
<dbReference type="Pfam" id="PF07719">
    <property type="entry name" value="TPR_2"/>
    <property type="match status" value="1"/>
</dbReference>
<keyword evidence="1" id="KW-0677">Repeat</keyword>
<feature type="repeat" description="TPR" evidence="3">
    <location>
        <begin position="446"/>
        <end position="479"/>
    </location>
</feature>
<feature type="domain" description="Beta-lactamase-related" evidence="5">
    <location>
        <begin position="47"/>
        <end position="348"/>
    </location>
</feature>
<dbReference type="SUPFAM" id="SSF48452">
    <property type="entry name" value="TPR-like"/>
    <property type="match status" value="1"/>
</dbReference>
<dbReference type="InterPro" id="IPR019734">
    <property type="entry name" value="TPR_rpt"/>
</dbReference>
<evidence type="ECO:0000256" key="1">
    <source>
        <dbReference type="ARBA" id="ARBA00022737"/>
    </source>
</evidence>
<dbReference type="SMART" id="SM00028">
    <property type="entry name" value="TPR"/>
    <property type="match status" value="1"/>
</dbReference>
<dbReference type="PANTHER" id="PTHR43283">
    <property type="entry name" value="BETA-LACTAMASE-RELATED"/>
    <property type="match status" value="1"/>
</dbReference>
<dbReference type="PROSITE" id="PS50005">
    <property type="entry name" value="TPR"/>
    <property type="match status" value="1"/>
</dbReference>
<gene>
    <name evidence="6" type="ORF">DXN05_08020</name>
</gene>
<evidence type="ECO:0000256" key="4">
    <source>
        <dbReference type="SAM" id="SignalP"/>
    </source>
</evidence>
<evidence type="ECO:0000259" key="5">
    <source>
        <dbReference type="Pfam" id="PF00144"/>
    </source>
</evidence>
<dbReference type="InterPro" id="IPR011990">
    <property type="entry name" value="TPR-like_helical_dom_sf"/>
</dbReference>
<organism evidence="6 7">
    <name type="scientific">Deminuibacter soli</name>
    <dbReference type="NCBI Taxonomy" id="2291815"/>
    <lineage>
        <taxon>Bacteria</taxon>
        <taxon>Pseudomonadati</taxon>
        <taxon>Bacteroidota</taxon>
        <taxon>Chitinophagia</taxon>
        <taxon>Chitinophagales</taxon>
        <taxon>Chitinophagaceae</taxon>
        <taxon>Deminuibacter</taxon>
    </lineage>
</organism>
<sequence>MKKVCLLAAFPLLLLSASAQVTTVVYPLAASRLSDTKESINRIQTDVPQLLQKADVPGISIALVRHGQLVWTGAFGLANVNTARPVKTNTVFEAASLSKVVFAYAVLKLVDQGKINLDTPLNKYLGNNYDVVNDDRINLITARHVLSHTSGFPNWRNTANESLPILFNPGEKFSYSGEGMVYLSRVVEKITGLSFENFMQQYALQPLGMSSSSYIWRNRYDTLKAYRHDILGQLSGRNQPENGKENAGQDHGNAAASLCTTATDYATFLVALMNGTGLKKQTWQQMMTPQVRVNPKYPAVAWGLGVGLETMPEETNLWHWGDNGDAKAYFTASLKNKNAVVYFADGANGLSIVKELVNDGLGGEHPAIAHLDYETYHSPSRLLLKAAMSKGAAPALQDYLQQREDNKDSISEDNMNSIGYVFLRMKRADDAIAFFLQNTKDFPASWNVWDSLGEAYAAQGDKPKAIASYEKSVQLNPQNTNGADTLKKLKAQGK</sequence>
<reference evidence="6 7" key="1">
    <citation type="submission" date="2018-08" db="EMBL/GenBank/DDBJ databases">
        <title>Chitinophagaceae sp. K23C18032701, a novel bacterium isolated from forest soil.</title>
        <authorList>
            <person name="Wang C."/>
        </authorList>
    </citation>
    <scope>NUCLEOTIDE SEQUENCE [LARGE SCALE GENOMIC DNA]</scope>
    <source>
        <strain evidence="6 7">K23C18032701</strain>
    </source>
</reference>
<dbReference type="SUPFAM" id="SSF56601">
    <property type="entry name" value="beta-lactamase/transpeptidase-like"/>
    <property type="match status" value="1"/>
</dbReference>
<dbReference type="AlphaFoldDB" id="A0A3E1NLA5"/>
<evidence type="ECO:0000313" key="6">
    <source>
        <dbReference type="EMBL" id="RFM28720.1"/>
    </source>
</evidence>
<dbReference type="PANTHER" id="PTHR43283:SF18">
    <property type="match status" value="1"/>
</dbReference>
<comment type="caution">
    <text evidence="6">The sequence shown here is derived from an EMBL/GenBank/DDBJ whole genome shotgun (WGS) entry which is preliminary data.</text>
</comment>
<dbReference type="RefSeq" id="WP_116846709.1">
    <property type="nucleotide sequence ID" value="NZ_QTJU01000002.1"/>
</dbReference>
<evidence type="ECO:0000256" key="2">
    <source>
        <dbReference type="ARBA" id="ARBA00022803"/>
    </source>
</evidence>
<accession>A0A3E1NLA5</accession>
<feature type="chain" id="PRO_5017718565" evidence="4">
    <location>
        <begin position="22"/>
        <end position="494"/>
    </location>
</feature>
<dbReference type="PROSITE" id="PS50293">
    <property type="entry name" value="TPR_REGION"/>
    <property type="match status" value="1"/>
</dbReference>
<dbReference type="OrthoDB" id="1357763at2"/>
<dbReference type="InterPro" id="IPR012338">
    <property type="entry name" value="Beta-lactam/transpept-like"/>
</dbReference>
<dbReference type="InterPro" id="IPR001466">
    <property type="entry name" value="Beta-lactam-related"/>
</dbReference>
<dbReference type="InterPro" id="IPR050789">
    <property type="entry name" value="Diverse_Enzym_Activities"/>
</dbReference>